<evidence type="ECO:0000256" key="1">
    <source>
        <dbReference type="ARBA" id="ARBA00007074"/>
    </source>
</evidence>
<keyword evidence="8" id="KW-1185">Reference proteome</keyword>
<dbReference type="EMBL" id="BSRZ01000012">
    <property type="protein sequence ID" value="GLW66016.1"/>
    <property type="molecule type" value="Genomic_DNA"/>
</dbReference>
<evidence type="ECO:0000259" key="6">
    <source>
        <dbReference type="PROSITE" id="PS51935"/>
    </source>
</evidence>
<protein>
    <recommendedName>
        <fullName evidence="6">NlpC/P60 domain-containing protein</fullName>
    </recommendedName>
</protein>
<organism evidence="7 8">
    <name type="scientific">Actinomadura rubrobrunea</name>
    <dbReference type="NCBI Taxonomy" id="115335"/>
    <lineage>
        <taxon>Bacteria</taxon>
        <taxon>Bacillati</taxon>
        <taxon>Actinomycetota</taxon>
        <taxon>Actinomycetes</taxon>
        <taxon>Streptosporangiales</taxon>
        <taxon>Thermomonosporaceae</taxon>
        <taxon>Actinomadura</taxon>
    </lineage>
</organism>
<dbReference type="SUPFAM" id="SSF54001">
    <property type="entry name" value="Cysteine proteinases"/>
    <property type="match status" value="1"/>
</dbReference>
<dbReference type="GO" id="GO:0006508">
    <property type="term" value="P:proteolysis"/>
    <property type="evidence" value="ECO:0007669"/>
    <property type="project" value="UniProtKB-KW"/>
</dbReference>
<evidence type="ECO:0000256" key="4">
    <source>
        <dbReference type="ARBA" id="ARBA00022807"/>
    </source>
</evidence>
<keyword evidence="3" id="KW-0378">Hydrolase</keyword>
<keyword evidence="2" id="KW-0645">Protease</keyword>
<dbReference type="Gene3D" id="3.90.1720.10">
    <property type="entry name" value="endopeptidase domain like (from Nostoc punctiforme)"/>
    <property type="match status" value="1"/>
</dbReference>
<dbReference type="PANTHER" id="PTHR47359:SF3">
    <property type="entry name" value="NLP_P60 DOMAIN-CONTAINING PROTEIN-RELATED"/>
    <property type="match status" value="1"/>
</dbReference>
<dbReference type="AlphaFoldDB" id="A0A9W6UVU4"/>
<feature type="domain" description="NlpC/P60" evidence="6">
    <location>
        <begin position="287"/>
        <end position="422"/>
    </location>
</feature>
<feature type="coiled-coil region" evidence="5">
    <location>
        <begin position="69"/>
        <end position="152"/>
    </location>
</feature>
<evidence type="ECO:0000313" key="8">
    <source>
        <dbReference type="Proteomes" id="UP001165124"/>
    </source>
</evidence>
<dbReference type="InterPro" id="IPR038765">
    <property type="entry name" value="Papain-like_cys_pep_sf"/>
</dbReference>
<feature type="coiled-coil region" evidence="5">
    <location>
        <begin position="229"/>
        <end position="277"/>
    </location>
</feature>
<gene>
    <name evidence="7" type="ORF">Arub01_42600</name>
</gene>
<dbReference type="GO" id="GO:0008234">
    <property type="term" value="F:cysteine-type peptidase activity"/>
    <property type="evidence" value="ECO:0007669"/>
    <property type="project" value="UniProtKB-KW"/>
</dbReference>
<dbReference type="Pfam" id="PF00877">
    <property type="entry name" value="NLPC_P60"/>
    <property type="match status" value="1"/>
</dbReference>
<evidence type="ECO:0000256" key="2">
    <source>
        <dbReference type="ARBA" id="ARBA00022670"/>
    </source>
</evidence>
<name>A0A9W6UVU4_9ACTN</name>
<comment type="caution">
    <text evidence="7">The sequence shown here is derived from an EMBL/GenBank/DDBJ whole genome shotgun (WGS) entry which is preliminary data.</text>
</comment>
<proteinExistence type="inferred from homology"/>
<dbReference type="InterPro" id="IPR051794">
    <property type="entry name" value="PG_Endopeptidase_C40"/>
</dbReference>
<accession>A0A9W6UVU4</accession>
<comment type="similarity">
    <text evidence="1">Belongs to the peptidase C40 family.</text>
</comment>
<sequence length="422" mass="44995">MITVGGTVFLGTRTGQRTSARRRSAALRLMSLGGITVLTVTGASLAPGAATARSAAAALTEPVPSDRDVARAERRARERAEEVAQAKVRYAQAAGELERLAAAAALAVERYNGEKVRLARAAGAYQDAMARLAEAERRYAQARANLAAFAAEAYRAGSGSTPWPSVIAGSGGPQGAMDRAGLLEMLARRRTGFVQEVQAARNVADLFRTQAQSALAEQHAATQRALQARRAAEEAVARQQRAVQEIGAEKRRLERELDIARERADDLARRRREALRDADAAGSGSGYSQGLAVARAALRWLGTPYSWGGGTVNGPSYGIAHGARIYGFDCSGLAMYAWAKAGVHLDHWTGTQWTSGPHIPLNRLRPGDLVFYAYNTSDPGTIHHVGVYIGKGRMVEAPYTGGRVRISSIWRPGLIGATRPAG</sequence>
<reference evidence="7" key="1">
    <citation type="submission" date="2023-02" db="EMBL/GenBank/DDBJ databases">
        <title>Actinomadura rubrobrunea NBRC 14622.</title>
        <authorList>
            <person name="Ichikawa N."/>
            <person name="Sato H."/>
            <person name="Tonouchi N."/>
        </authorList>
    </citation>
    <scope>NUCLEOTIDE SEQUENCE</scope>
    <source>
        <strain evidence="7">NBRC 14622</strain>
    </source>
</reference>
<dbReference type="Proteomes" id="UP001165124">
    <property type="component" value="Unassembled WGS sequence"/>
</dbReference>
<evidence type="ECO:0000256" key="5">
    <source>
        <dbReference type="SAM" id="Coils"/>
    </source>
</evidence>
<keyword evidence="4" id="KW-0788">Thiol protease</keyword>
<dbReference type="PROSITE" id="PS51935">
    <property type="entry name" value="NLPC_P60"/>
    <property type="match status" value="1"/>
</dbReference>
<dbReference type="InterPro" id="IPR000064">
    <property type="entry name" value="NLP_P60_dom"/>
</dbReference>
<keyword evidence="5" id="KW-0175">Coiled coil</keyword>
<evidence type="ECO:0000313" key="7">
    <source>
        <dbReference type="EMBL" id="GLW66016.1"/>
    </source>
</evidence>
<dbReference type="PANTHER" id="PTHR47359">
    <property type="entry name" value="PEPTIDOGLYCAN DL-ENDOPEPTIDASE CWLO"/>
    <property type="match status" value="1"/>
</dbReference>
<evidence type="ECO:0000256" key="3">
    <source>
        <dbReference type="ARBA" id="ARBA00022801"/>
    </source>
</evidence>